<organism evidence="2 3">
    <name type="scientific">Treponema succinifaciens (strain ATCC 33096 / DSM 2489 / 6091)</name>
    <dbReference type="NCBI Taxonomy" id="869209"/>
    <lineage>
        <taxon>Bacteria</taxon>
        <taxon>Pseudomonadati</taxon>
        <taxon>Spirochaetota</taxon>
        <taxon>Spirochaetia</taxon>
        <taxon>Spirochaetales</taxon>
        <taxon>Treponemataceae</taxon>
        <taxon>Treponema</taxon>
    </lineage>
</organism>
<dbReference type="GeneID" id="302999986"/>
<dbReference type="EMBL" id="CP002631">
    <property type="protein sequence ID" value="AEB13180.1"/>
    <property type="molecule type" value="Genomic_DNA"/>
</dbReference>
<feature type="chain" id="PRO_5003287500" description="Lipoprotein" evidence="1">
    <location>
        <begin position="22"/>
        <end position="528"/>
    </location>
</feature>
<sequence>MNTKKLALALFPLLLAFASCMNIDGSSGKEGAIRITLPESGSRGTYTLSKDNPLYEVSLMQGDKTLKTLSSESTGGGDFVFDELEPGTYKIVVTARQQDGTFLARNSAEVEVTAGETQNCPITLILAGNKGKVFSSNYYVLREPSGSSSSAEFFDNISSSTTISSMNPDDAFEDIDGNKYYININDVSNPSTGLAFDIFKNNTDTSDYTITIDGASKKFADSLYYDPVNNSLWIGAMSSSNEYFFAKDINKLEYNETFSNKTEIPTYYPGEITAFAASGTELYIAYTNNGTSYLQRATITGNNNDGFTITAKGEAQSTQSMGVDGQITDILIHYDGYVYVLVAQTGEKYATDAYLTSETTKAIYSRGAILRLYSTSNGFKVSAKTGWTESARTIYTKGDLPDALNSPSSGVQDSVTTLESFRNGLDLYIPNYSQRNSHFYGPRRFVAIKPKELAIADCGANLMLPDYDKQKTGGFFKHNRVVNVDLYKFAIDSSSVVDLNSISFVAASINTTIGFSTDYYTASKEADE</sequence>
<evidence type="ECO:0000313" key="2">
    <source>
        <dbReference type="EMBL" id="AEB13180.1"/>
    </source>
</evidence>
<feature type="signal peptide" evidence="1">
    <location>
        <begin position="1"/>
        <end position="21"/>
    </location>
</feature>
<dbReference type="Gene3D" id="2.60.40.1120">
    <property type="entry name" value="Carboxypeptidase-like, regulatory domain"/>
    <property type="match status" value="1"/>
</dbReference>
<reference evidence="2 3" key="1">
    <citation type="journal article" date="2011" name="Stand. Genomic Sci.">
        <title>Complete genome sequence of Treponema succinifaciens type strain (6091).</title>
        <authorList>
            <person name="Han C."/>
            <person name="Gronow S."/>
            <person name="Teshima H."/>
            <person name="Lapidus A."/>
            <person name="Nolan M."/>
            <person name="Lucas S."/>
            <person name="Hammon N."/>
            <person name="Deshpande S."/>
            <person name="Cheng J.F."/>
            <person name="Zeytun A."/>
            <person name="Tapia R."/>
            <person name="Goodwin L."/>
            <person name="Pitluck S."/>
            <person name="Liolios K."/>
            <person name="Pagani I."/>
            <person name="Ivanova N."/>
            <person name="Mavromatis K."/>
            <person name="Mikhailova N."/>
            <person name="Huntemann M."/>
            <person name="Pati A."/>
            <person name="Chen A."/>
            <person name="Palaniappan K."/>
            <person name="Land M."/>
            <person name="Hauser L."/>
            <person name="Brambilla E.M."/>
            <person name="Rohde M."/>
            <person name="Goker M."/>
            <person name="Woyke T."/>
            <person name="Bristow J."/>
            <person name="Eisen J.A."/>
            <person name="Markowitz V."/>
            <person name="Hugenholtz P."/>
            <person name="Kyrpides N.C."/>
            <person name="Klenk H.P."/>
            <person name="Detter J.C."/>
        </authorList>
    </citation>
    <scope>NUCLEOTIDE SEQUENCE [LARGE SCALE GENOMIC DNA]</scope>
    <source>
        <strain evidence="3">ATCC 33096 / DSM 2489 / 6091</strain>
    </source>
</reference>
<evidence type="ECO:0000256" key="1">
    <source>
        <dbReference type="SAM" id="SignalP"/>
    </source>
</evidence>
<dbReference type="HOGENOM" id="CLU_047006_0_0_12"/>
<proteinExistence type="predicted"/>
<dbReference type="AlphaFoldDB" id="F2NWY1"/>
<gene>
    <name evidence="2" type="ordered locus">Tresu_0217</name>
</gene>
<protein>
    <recommendedName>
        <fullName evidence="4">Lipoprotein</fullName>
    </recommendedName>
</protein>
<dbReference type="RefSeq" id="WP_013700491.1">
    <property type="nucleotide sequence ID" value="NC_015385.1"/>
</dbReference>
<evidence type="ECO:0000313" key="3">
    <source>
        <dbReference type="Proteomes" id="UP000006852"/>
    </source>
</evidence>
<reference evidence="3" key="2">
    <citation type="submission" date="2011-04" db="EMBL/GenBank/DDBJ databases">
        <title>The complete genome of chromosome of Treponema succinifaciens DSM 2489.</title>
        <authorList>
            <person name="Lucas S."/>
            <person name="Copeland A."/>
            <person name="Lapidus A."/>
            <person name="Bruce D."/>
            <person name="Goodwin L."/>
            <person name="Pitluck S."/>
            <person name="Peters L."/>
            <person name="Kyrpides N."/>
            <person name="Mavromatis K."/>
            <person name="Ivanova N."/>
            <person name="Ovchinnikova G."/>
            <person name="Teshima H."/>
            <person name="Detter J.C."/>
            <person name="Tapia R."/>
            <person name="Han C."/>
            <person name="Land M."/>
            <person name="Hauser L."/>
            <person name="Markowitz V."/>
            <person name="Cheng J.-F."/>
            <person name="Hugenholtz P."/>
            <person name="Woyke T."/>
            <person name="Wu D."/>
            <person name="Gronow S."/>
            <person name="Wellnitz S."/>
            <person name="Brambilla E."/>
            <person name="Klenk H.-P."/>
            <person name="Eisen J.A."/>
        </authorList>
    </citation>
    <scope>NUCLEOTIDE SEQUENCE [LARGE SCALE GENOMIC DNA]</scope>
    <source>
        <strain evidence="3">ATCC 33096 / DSM 2489 / 6091</strain>
    </source>
</reference>
<keyword evidence="1" id="KW-0732">Signal</keyword>
<dbReference type="STRING" id="869209.Tresu_0217"/>
<dbReference type="Proteomes" id="UP000006852">
    <property type="component" value="Chromosome"/>
</dbReference>
<dbReference type="SUPFAM" id="SSF101898">
    <property type="entry name" value="NHL repeat"/>
    <property type="match status" value="1"/>
</dbReference>
<keyword evidence="3" id="KW-1185">Reference proteome</keyword>
<evidence type="ECO:0008006" key="4">
    <source>
        <dbReference type="Google" id="ProtNLM"/>
    </source>
</evidence>
<dbReference type="PROSITE" id="PS51257">
    <property type="entry name" value="PROKAR_LIPOPROTEIN"/>
    <property type="match status" value="1"/>
</dbReference>
<name>F2NWY1_TRES6</name>
<accession>F2NWY1</accession>
<dbReference type="KEGG" id="tsu:Tresu_0217"/>